<dbReference type="Proteomes" id="UP001259659">
    <property type="component" value="Unassembled WGS sequence"/>
</dbReference>
<dbReference type="Pfam" id="PF07883">
    <property type="entry name" value="Cupin_2"/>
    <property type="match status" value="1"/>
</dbReference>
<protein>
    <submittedName>
        <fullName evidence="3">Cupin domain-containing protein</fullName>
    </submittedName>
</protein>
<organism evidence="3 4">
    <name type="scientific">Haloarcula saliterrae</name>
    <dbReference type="NCBI Taxonomy" id="2950534"/>
    <lineage>
        <taxon>Archaea</taxon>
        <taxon>Methanobacteriati</taxon>
        <taxon>Methanobacteriota</taxon>
        <taxon>Stenosarchaea group</taxon>
        <taxon>Halobacteria</taxon>
        <taxon>Halobacteriales</taxon>
        <taxon>Haloarculaceae</taxon>
        <taxon>Haloarcula</taxon>
    </lineage>
</organism>
<evidence type="ECO:0000259" key="2">
    <source>
        <dbReference type="Pfam" id="PF07883"/>
    </source>
</evidence>
<dbReference type="EMBL" id="JAMQON010000001">
    <property type="protein sequence ID" value="MDS0259010.1"/>
    <property type="molecule type" value="Genomic_DNA"/>
</dbReference>
<gene>
    <name evidence="3" type="ORF">NDI56_06340</name>
</gene>
<evidence type="ECO:0000313" key="3">
    <source>
        <dbReference type="EMBL" id="MDS0259010.1"/>
    </source>
</evidence>
<sequence length="161" mass="17228">MTPRTNTPEQSPPAVELYQFEGTEVWMDDDEHARLKGYFPLSPGAPNGTDAGATDCAIVCLEIQPGEYLPTHRDSAEELLLVTAGTVEASVGEESVRLPTGSCTVVPEMAPHSVRNVGDEPARVIGYFPSSEMTATFERPLQPFGTTVVAVGGDGEDTEEM</sequence>
<dbReference type="InterPro" id="IPR051610">
    <property type="entry name" value="GPI/OXD"/>
</dbReference>
<accession>A0ABU2FBC5</accession>
<proteinExistence type="predicted"/>
<dbReference type="InterPro" id="IPR014710">
    <property type="entry name" value="RmlC-like_jellyroll"/>
</dbReference>
<dbReference type="InterPro" id="IPR011051">
    <property type="entry name" value="RmlC_Cupin_sf"/>
</dbReference>
<comment type="caution">
    <text evidence="3">The sequence shown here is derived from an EMBL/GenBank/DDBJ whole genome shotgun (WGS) entry which is preliminary data.</text>
</comment>
<keyword evidence="4" id="KW-1185">Reference proteome</keyword>
<dbReference type="RefSeq" id="WP_310918600.1">
    <property type="nucleotide sequence ID" value="NZ_JAMQON010000001.1"/>
</dbReference>
<dbReference type="PANTHER" id="PTHR35848">
    <property type="entry name" value="OXALATE-BINDING PROTEIN"/>
    <property type="match status" value="1"/>
</dbReference>
<feature type="domain" description="Cupin type-2" evidence="2">
    <location>
        <begin position="62"/>
        <end position="125"/>
    </location>
</feature>
<dbReference type="Gene3D" id="2.60.120.10">
    <property type="entry name" value="Jelly Rolls"/>
    <property type="match status" value="1"/>
</dbReference>
<evidence type="ECO:0000256" key="1">
    <source>
        <dbReference type="ARBA" id="ARBA00022723"/>
    </source>
</evidence>
<dbReference type="SUPFAM" id="SSF51182">
    <property type="entry name" value="RmlC-like cupins"/>
    <property type="match status" value="1"/>
</dbReference>
<name>A0ABU2FBC5_9EURY</name>
<dbReference type="PANTHER" id="PTHR35848:SF6">
    <property type="entry name" value="CUPIN TYPE-2 DOMAIN-CONTAINING PROTEIN"/>
    <property type="match status" value="1"/>
</dbReference>
<dbReference type="InterPro" id="IPR013096">
    <property type="entry name" value="Cupin_2"/>
</dbReference>
<reference evidence="3 4" key="1">
    <citation type="submission" date="2022-06" db="EMBL/GenBank/DDBJ databases">
        <title>Haloarcula sp. a new haloarchaeum isolate from saline soil.</title>
        <authorList>
            <person name="Strakova D."/>
            <person name="Galisteo C."/>
            <person name="Sanchez-Porro C."/>
            <person name="Ventosa A."/>
        </authorList>
    </citation>
    <scope>NUCLEOTIDE SEQUENCE [LARGE SCALE GENOMIC DNA]</scope>
    <source>
        <strain evidence="3 4">S1CR25-12</strain>
    </source>
</reference>
<keyword evidence="1" id="KW-0479">Metal-binding</keyword>
<evidence type="ECO:0000313" key="4">
    <source>
        <dbReference type="Proteomes" id="UP001259659"/>
    </source>
</evidence>